<dbReference type="EMBL" id="CACQ02006887">
    <property type="protein sequence ID" value="CCF44417.1"/>
    <property type="molecule type" value="Genomic_DNA"/>
</dbReference>
<name>H1VW06_COLHI</name>
<evidence type="ECO:0000313" key="3">
    <source>
        <dbReference type="Proteomes" id="UP000007174"/>
    </source>
</evidence>
<feature type="compositionally biased region" description="Basic and acidic residues" evidence="1">
    <location>
        <begin position="223"/>
        <end position="232"/>
    </location>
</feature>
<sequence length="240" mass="25367">MRSAGGWPSRLHGAPEEGGREGGVQEAGVDVVDDVVELEEQGLRLPPEREVRGDVLGPGPGDAARRGLGGGGGEEVDVAEVGAAPAVELAAADLDGEVDDDVVEVEAPGRRVGPDEGVAVAVGELVVHEGDRDGLVGGGAGREEDRLGDLERFQQRRPRPRRRGDGRRVVVGGGGVHVVCQASHVRQGMLLSRPWHLQFRLLISDITRTLNLELRAAHQVRQGPDRKGHQEESIVATPPA</sequence>
<proteinExistence type="predicted"/>
<feature type="region of interest" description="Disordered" evidence="1">
    <location>
        <begin position="219"/>
        <end position="240"/>
    </location>
</feature>
<feature type="region of interest" description="Disordered" evidence="1">
    <location>
        <begin position="42"/>
        <end position="74"/>
    </location>
</feature>
<evidence type="ECO:0000256" key="1">
    <source>
        <dbReference type="SAM" id="MobiDB-lite"/>
    </source>
</evidence>
<dbReference type="Proteomes" id="UP000007174">
    <property type="component" value="Unassembled WGS sequence"/>
</dbReference>
<gene>
    <name evidence="2" type="ORF">CH063_13827</name>
</gene>
<evidence type="ECO:0000313" key="2">
    <source>
        <dbReference type="EMBL" id="CCF44417.1"/>
    </source>
</evidence>
<protein>
    <submittedName>
        <fullName evidence="2">Uncharacterized protein</fullName>
    </submittedName>
</protein>
<feature type="region of interest" description="Disordered" evidence="1">
    <location>
        <begin position="1"/>
        <end position="30"/>
    </location>
</feature>
<dbReference type="HOGENOM" id="CLU_1156308_0_0_1"/>
<reference evidence="3" key="1">
    <citation type="journal article" date="2012" name="Nat. Genet.">
        <title>Lifestyle transitions in plant pathogenic Colletotrichum fungi deciphered by genome and transcriptome analyses.</title>
        <authorList>
            <person name="O'Connell R.J."/>
            <person name="Thon M.R."/>
            <person name="Hacquard S."/>
            <person name="Amyotte S.G."/>
            <person name="Kleemann J."/>
            <person name="Torres M.F."/>
            <person name="Damm U."/>
            <person name="Buiate E.A."/>
            <person name="Epstein L."/>
            <person name="Alkan N."/>
            <person name="Altmueller J."/>
            <person name="Alvarado-Balderrama L."/>
            <person name="Bauser C.A."/>
            <person name="Becker C."/>
            <person name="Birren B.W."/>
            <person name="Chen Z."/>
            <person name="Choi J."/>
            <person name="Crouch J.A."/>
            <person name="Duvick J.P."/>
            <person name="Farman M.A."/>
            <person name="Gan P."/>
            <person name="Heiman D."/>
            <person name="Henrissat B."/>
            <person name="Howard R.J."/>
            <person name="Kabbage M."/>
            <person name="Koch C."/>
            <person name="Kracher B."/>
            <person name="Kubo Y."/>
            <person name="Law A.D."/>
            <person name="Lebrun M.-H."/>
            <person name="Lee Y.-H."/>
            <person name="Miyara I."/>
            <person name="Moore N."/>
            <person name="Neumann U."/>
            <person name="Nordstroem K."/>
            <person name="Panaccione D.G."/>
            <person name="Panstruga R."/>
            <person name="Place M."/>
            <person name="Proctor R.H."/>
            <person name="Prusky D."/>
            <person name="Rech G."/>
            <person name="Reinhardt R."/>
            <person name="Rollins J.A."/>
            <person name="Rounsley S."/>
            <person name="Schardl C.L."/>
            <person name="Schwartz D.C."/>
            <person name="Shenoy N."/>
            <person name="Shirasu K."/>
            <person name="Sikhakolli U.R."/>
            <person name="Stueber K."/>
            <person name="Sukno S.A."/>
            <person name="Sweigard J.A."/>
            <person name="Takano Y."/>
            <person name="Takahara H."/>
            <person name="Trail F."/>
            <person name="van der Does H.C."/>
            <person name="Voll L.M."/>
            <person name="Will I."/>
            <person name="Young S."/>
            <person name="Zeng Q."/>
            <person name="Zhang J."/>
            <person name="Zhou S."/>
            <person name="Dickman M.B."/>
            <person name="Schulze-Lefert P."/>
            <person name="Ver Loren van Themaat E."/>
            <person name="Ma L.-J."/>
            <person name="Vaillancourt L.J."/>
        </authorList>
    </citation>
    <scope>NUCLEOTIDE SEQUENCE [LARGE SCALE GENOMIC DNA]</scope>
    <source>
        <strain evidence="3">IMI 349063</strain>
    </source>
</reference>
<organism evidence="2 3">
    <name type="scientific">Colletotrichum higginsianum (strain IMI 349063)</name>
    <name type="common">Crucifer anthracnose fungus</name>
    <dbReference type="NCBI Taxonomy" id="759273"/>
    <lineage>
        <taxon>Eukaryota</taxon>
        <taxon>Fungi</taxon>
        <taxon>Dikarya</taxon>
        <taxon>Ascomycota</taxon>
        <taxon>Pezizomycotina</taxon>
        <taxon>Sordariomycetes</taxon>
        <taxon>Hypocreomycetidae</taxon>
        <taxon>Glomerellales</taxon>
        <taxon>Glomerellaceae</taxon>
        <taxon>Colletotrichum</taxon>
        <taxon>Colletotrichum destructivum species complex</taxon>
    </lineage>
</organism>
<accession>H1VW06</accession>
<dbReference type="AlphaFoldDB" id="H1VW06"/>